<reference evidence="1" key="3">
    <citation type="submission" date="2022-01" db="UniProtKB">
        <authorList>
            <consortium name="EnsemblPlants"/>
        </authorList>
    </citation>
    <scope>IDENTIFICATION</scope>
    <source>
        <strain evidence="1">subsp. vulgare</strain>
    </source>
</reference>
<reference evidence="1" key="2">
    <citation type="submission" date="2020-10" db="EMBL/GenBank/DDBJ databases">
        <authorList>
            <person name="Scholz U."/>
            <person name="Mascher M."/>
            <person name="Fiebig A."/>
        </authorList>
    </citation>
    <scope>NUCLEOTIDE SEQUENCE [LARGE SCALE GENOMIC DNA]</scope>
    <source>
        <strain evidence="1">cv. Morex</strain>
    </source>
</reference>
<proteinExistence type="predicted"/>
<dbReference type="Gramene" id="HORVU.MOREX.r2.6HG0497540.1">
    <property type="protein sequence ID" value="HORVU.MOREX.r2.6HG0497540.1.CDS.1"/>
    <property type="gene ID" value="HORVU.MOREX.r2.6HG0497540"/>
</dbReference>
<evidence type="ECO:0000313" key="2">
    <source>
        <dbReference type="Proteomes" id="UP000011116"/>
    </source>
</evidence>
<reference evidence="2" key="1">
    <citation type="journal article" date="2012" name="Nature">
        <title>A physical, genetic and functional sequence assembly of the barley genome.</title>
        <authorList>
            <consortium name="The International Barley Genome Sequencing Consortium"/>
            <person name="Mayer K.F."/>
            <person name="Waugh R."/>
            <person name="Brown J.W."/>
            <person name="Schulman A."/>
            <person name="Langridge P."/>
            <person name="Platzer M."/>
            <person name="Fincher G.B."/>
            <person name="Muehlbauer G.J."/>
            <person name="Sato K."/>
            <person name="Close T.J."/>
            <person name="Wise R.P."/>
            <person name="Stein N."/>
        </authorList>
    </citation>
    <scope>NUCLEOTIDE SEQUENCE [LARGE SCALE GENOMIC DNA]</scope>
    <source>
        <strain evidence="2">cv. Morex</strain>
    </source>
</reference>
<evidence type="ECO:0000313" key="1">
    <source>
        <dbReference type="EnsemblPlants" id="HORVU.MOREX.r3.6HG0600130.1.CDS1"/>
    </source>
</evidence>
<dbReference type="Proteomes" id="UP000011116">
    <property type="component" value="Chromosome 6H"/>
</dbReference>
<protein>
    <submittedName>
        <fullName evidence="1">Uncharacterized protein</fullName>
    </submittedName>
</protein>
<dbReference type="AlphaFoldDB" id="A0A8I6Z2A7"/>
<dbReference type="EnsemblPlants" id="HORVU.MOREX.r3.6HG0600130.1">
    <property type="protein sequence ID" value="HORVU.MOREX.r3.6HG0600130.1.CDS1"/>
    <property type="gene ID" value="HORVU.MOREX.r3.6HG0600130"/>
</dbReference>
<accession>A0A8I6Z2A7</accession>
<sequence length="63" mass="7213">MGWCLIVRRKNRDLVRCLKVNCALCTKVISLSSGFCIRNQKGVLVAGLKNVYYSFGVFYRTYS</sequence>
<organism evidence="1 2">
    <name type="scientific">Hordeum vulgare subsp. vulgare</name>
    <name type="common">Domesticated barley</name>
    <dbReference type="NCBI Taxonomy" id="112509"/>
    <lineage>
        <taxon>Eukaryota</taxon>
        <taxon>Viridiplantae</taxon>
        <taxon>Streptophyta</taxon>
        <taxon>Embryophyta</taxon>
        <taxon>Tracheophyta</taxon>
        <taxon>Spermatophyta</taxon>
        <taxon>Magnoliopsida</taxon>
        <taxon>Liliopsida</taxon>
        <taxon>Poales</taxon>
        <taxon>Poaceae</taxon>
        <taxon>BOP clade</taxon>
        <taxon>Pooideae</taxon>
        <taxon>Triticodae</taxon>
        <taxon>Triticeae</taxon>
        <taxon>Hordeinae</taxon>
        <taxon>Hordeum</taxon>
    </lineage>
</organism>
<name>A0A8I6Z2A7_HORVV</name>
<dbReference type="Gramene" id="HORVU.MOREX.r3.6HG0600130.1">
    <property type="protein sequence ID" value="HORVU.MOREX.r3.6HG0600130.1.CDS1"/>
    <property type="gene ID" value="HORVU.MOREX.r3.6HG0600130"/>
</dbReference>
<keyword evidence="2" id="KW-1185">Reference proteome</keyword>